<comment type="similarity">
    <text evidence="2">Belongs to the RNA 3'-terminal cyclase family. Type 2 subfamily.</text>
</comment>
<feature type="region of interest" description="Disordered" evidence="5">
    <location>
        <begin position="1"/>
        <end position="22"/>
    </location>
</feature>
<evidence type="ECO:0000256" key="3">
    <source>
        <dbReference type="ARBA" id="ARBA00022517"/>
    </source>
</evidence>
<dbReference type="InterPro" id="IPR020719">
    <property type="entry name" value="RNA3'_term_phos_cycl-like_CS"/>
</dbReference>
<dbReference type="OMA" id="YTDQNKG"/>
<evidence type="ECO:0000259" key="7">
    <source>
        <dbReference type="Pfam" id="PF05189"/>
    </source>
</evidence>
<dbReference type="Ensembl" id="ENSNBRT00000026643.1">
    <property type="protein sequence ID" value="ENSNBRP00000025957.1"/>
    <property type="gene ID" value="ENSNBRG00000019854.1"/>
</dbReference>
<reference evidence="8" key="2">
    <citation type="submission" date="2025-09" db="UniProtKB">
        <authorList>
            <consortium name="Ensembl"/>
        </authorList>
    </citation>
    <scope>IDENTIFICATION</scope>
</reference>
<evidence type="ECO:0000313" key="9">
    <source>
        <dbReference type="Proteomes" id="UP000261580"/>
    </source>
</evidence>
<dbReference type="InterPro" id="IPR037136">
    <property type="entry name" value="RNA3'_phos_cyclase_dom_sf"/>
</dbReference>
<dbReference type="Proteomes" id="UP000261580">
    <property type="component" value="Unassembled WGS sequence"/>
</dbReference>
<dbReference type="Bgee" id="ENSNBRG00000019854">
    <property type="expression patterns" value="Expressed in liver and 8 other cell types or tissues"/>
</dbReference>
<feature type="domain" description="RNA 3'-terminal phosphate cyclase insert" evidence="7">
    <location>
        <begin position="171"/>
        <end position="275"/>
    </location>
</feature>
<dbReference type="GeneTree" id="ENSGT00530000063404"/>
<evidence type="ECO:0000256" key="4">
    <source>
        <dbReference type="ARBA" id="ARBA00023242"/>
    </source>
</evidence>
<dbReference type="InterPro" id="IPR016443">
    <property type="entry name" value="RNA3'_term_phos_cyc_type_2"/>
</dbReference>
<dbReference type="InterPro" id="IPR000228">
    <property type="entry name" value="RNA3'_term_phos_cyc"/>
</dbReference>
<keyword evidence="4" id="KW-0539">Nucleus</keyword>
<feature type="compositionally biased region" description="Basic residues" evidence="5">
    <location>
        <begin position="1"/>
        <end position="21"/>
    </location>
</feature>
<dbReference type="NCBIfam" id="TIGR03400">
    <property type="entry name" value="18S_RNA_Rcl1p"/>
    <property type="match status" value="1"/>
</dbReference>
<dbReference type="InterPro" id="IPR013792">
    <property type="entry name" value="RNA3'P_cycl/enolpyr_Trfase_a/b"/>
</dbReference>
<keyword evidence="3" id="KW-0690">Ribosome biogenesis</keyword>
<protein>
    <submittedName>
        <fullName evidence="8">RNA terminal phosphate cyclase-like 1</fullName>
    </submittedName>
</protein>
<dbReference type="GO" id="GO:0005730">
    <property type="term" value="C:nucleolus"/>
    <property type="evidence" value="ECO:0007669"/>
    <property type="project" value="UniProtKB-SubCell"/>
</dbReference>
<dbReference type="InterPro" id="IPR036553">
    <property type="entry name" value="RPTC_insert"/>
</dbReference>
<evidence type="ECO:0000256" key="2">
    <source>
        <dbReference type="ARBA" id="ARBA00007089"/>
    </source>
</evidence>
<dbReference type="PANTHER" id="PTHR11096:SF1">
    <property type="entry name" value="RNA 3'-TERMINAL PHOSPHATE CYCLASE-LIKE PROTEIN"/>
    <property type="match status" value="1"/>
</dbReference>
<dbReference type="Pfam" id="PF01137">
    <property type="entry name" value="RTC"/>
    <property type="match status" value="1"/>
</dbReference>
<dbReference type="Gene3D" id="3.65.10.20">
    <property type="entry name" value="RNA 3'-terminal phosphate cyclase domain"/>
    <property type="match status" value="1"/>
</dbReference>
<dbReference type="PANTHER" id="PTHR11096">
    <property type="entry name" value="RNA 3' TERMINAL PHOSPHATE CYCLASE"/>
    <property type="match status" value="1"/>
</dbReference>
<evidence type="ECO:0000313" key="8">
    <source>
        <dbReference type="Ensembl" id="ENSNBRP00000025957.1"/>
    </source>
</evidence>
<dbReference type="InterPro" id="IPR023797">
    <property type="entry name" value="RNA3'_phos_cyclase_dom"/>
</dbReference>
<dbReference type="Gene3D" id="3.30.360.20">
    <property type="entry name" value="RNA 3'-terminal phosphate cyclase, insert domain"/>
    <property type="match status" value="1"/>
</dbReference>
<feature type="domain" description="RNA 3'-terminal phosphate cyclase" evidence="6">
    <location>
        <begin position="24"/>
        <end position="329"/>
    </location>
</feature>
<dbReference type="GO" id="GO:0000479">
    <property type="term" value="P:endonucleolytic cleavage of tricistronic rRNA transcript (SSU-rRNA, 5.8S rRNA, LSU-rRNA)"/>
    <property type="evidence" value="ECO:0007669"/>
    <property type="project" value="TreeGrafter"/>
</dbReference>
<dbReference type="PROSITE" id="PS01287">
    <property type="entry name" value="RTC"/>
    <property type="match status" value="1"/>
</dbReference>
<accession>A0A3Q4I6M6</accession>
<organism evidence="8 9">
    <name type="scientific">Neolamprologus brichardi</name>
    <name type="common">Fairy cichlid</name>
    <name type="synonym">Lamprologus brichardi</name>
    <dbReference type="NCBI Taxonomy" id="32507"/>
    <lineage>
        <taxon>Eukaryota</taxon>
        <taxon>Metazoa</taxon>
        <taxon>Chordata</taxon>
        <taxon>Craniata</taxon>
        <taxon>Vertebrata</taxon>
        <taxon>Euteleostomi</taxon>
        <taxon>Actinopterygii</taxon>
        <taxon>Neopterygii</taxon>
        <taxon>Teleostei</taxon>
        <taxon>Neoteleostei</taxon>
        <taxon>Acanthomorphata</taxon>
        <taxon>Ovalentaria</taxon>
        <taxon>Cichlomorphae</taxon>
        <taxon>Cichliformes</taxon>
        <taxon>Cichlidae</taxon>
        <taxon>African cichlids</taxon>
        <taxon>Pseudocrenilabrinae</taxon>
        <taxon>Lamprologini</taxon>
        <taxon>Neolamprologus</taxon>
    </lineage>
</organism>
<name>A0A3Q4I6M6_NEOBR</name>
<dbReference type="Pfam" id="PF05189">
    <property type="entry name" value="RTC_insert"/>
    <property type="match status" value="1"/>
</dbReference>
<dbReference type="FunFam" id="3.30.360.20:FF:000001">
    <property type="entry name" value="RNA terminal phosphate cyclase-like 1"/>
    <property type="match status" value="1"/>
</dbReference>
<evidence type="ECO:0000256" key="1">
    <source>
        <dbReference type="ARBA" id="ARBA00004604"/>
    </source>
</evidence>
<dbReference type="AlphaFoldDB" id="A0A3Q4I6M6"/>
<comment type="subcellular location">
    <subcellularLocation>
        <location evidence="1">Nucleus</location>
        <location evidence="1">Nucleolus</location>
    </subcellularLocation>
</comment>
<dbReference type="InterPro" id="IPR013791">
    <property type="entry name" value="RNA3'-term_phos_cycl_insert"/>
</dbReference>
<proteinExistence type="inferred from homology"/>
<dbReference type="SUPFAM" id="SSF55205">
    <property type="entry name" value="EPT/RTPC-like"/>
    <property type="match status" value="1"/>
</dbReference>
<evidence type="ECO:0000256" key="5">
    <source>
        <dbReference type="SAM" id="MobiDB-lite"/>
    </source>
</evidence>
<evidence type="ECO:0000259" key="6">
    <source>
        <dbReference type="Pfam" id="PF01137"/>
    </source>
</evidence>
<keyword evidence="9" id="KW-1185">Reference proteome</keyword>
<dbReference type="STRING" id="32507.ENSNBRP00000025957"/>
<dbReference type="CDD" id="cd00875">
    <property type="entry name" value="RNA_Cyclase_Class_I"/>
    <property type="match status" value="1"/>
</dbReference>
<reference evidence="8" key="1">
    <citation type="submission" date="2025-08" db="UniProtKB">
        <authorList>
            <consortium name="Ensembl"/>
        </authorList>
    </citation>
    <scope>IDENTIFICATION</scope>
</reference>
<sequence length="362" mass="39982">MLRSACTKRRKRRRMRRRKMTRTTISGLRASQPERGDFEANFIRLLDKLTNGSTIEINQTGTVLVFQPGLLYGGTVEHDCNPQRSIGYYLEALLMLGPFMKSPLKATLRGVTNDLTDPTVDLLKSTALPVMKKFGIDGEGFDIKRGMAPGGGGEVVFTCPVRKTVRPVQLTDPGKIKRIRGVAYSVRVSPQMGNRIVESARGILNQFLPDIYIYTDHMKGANSGKSPGFGLTLVAETLNGCFLSAEMSSTPQGQGDPILPEDLGRNCAKLLLEEIYRGGCVDSSNQSLALLLMTLGQQDVSKVLLGPLSPYTIEFLRHIRDFFQIMFKIEVQKPLEDERKGGDKVLMTCVGVGYSNISKTLK</sequence>
<dbReference type="GO" id="GO:0004521">
    <property type="term" value="F:RNA endonuclease activity"/>
    <property type="evidence" value="ECO:0007669"/>
    <property type="project" value="TreeGrafter"/>
</dbReference>